<keyword evidence="4 6" id="KW-1133">Transmembrane helix</keyword>
<keyword evidence="3" id="KW-0256">Endoplasmic reticulum</keyword>
<keyword evidence="8" id="KW-1185">Reference proteome</keyword>
<evidence type="ECO:0000313" key="8">
    <source>
        <dbReference type="Proteomes" id="UP001146120"/>
    </source>
</evidence>
<dbReference type="EMBL" id="DAKRPA010000043">
    <property type="protein sequence ID" value="DBA01695.1"/>
    <property type="molecule type" value="Genomic_DNA"/>
</dbReference>
<feature type="transmembrane region" description="Helical" evidence="6">
    <location>
        <begin position="189"/>
        <end position="209"/>
    </location>
</feature>
<sequence>MTLAVAIEGGGVAALRQYAQQHAPKEGTKAEKEVRLSGRDGKGNARIITTSELREVAQTLRELRHNTSSSDTTPVPTLLQLLRSEGGSRATVVPVDASLAVEESKQRQKRITYMDKRRDQLLRLDEEMKYGRLVRNIHKHSAAQDMQRGMKSVKQHLSIGANMIVARITAFMVVYMVSKPLTDSETKRVIAGLGAAIGMTVIEMVLYIARAAKLESVERAQQSHPQSVFG</sequence>
<reference evidence="7" key="2">
    <citation type="journal article" date="2023" name="Microbiol Resour">
        <title>Decontamination and Annotation of the Draft Genome Sequence of the Oomycete Lagenidium giganteum ARSEF 373.</title>
        <authorList>
            <person name="Morgan W.R."/>
            <person name="Tartar A."/>
        </authorList>
    </citation>
    <scope>NUCLEOTIDE SEQUENCE</scope>
    <source>
        <strain evidence="7">ARSEF 373</strain>
    </source>
</reference>
<dbReference type="PANTHER" id="PTHR31394">
    <property type="entry name" value="TRANSMEMBRANE PROTEIN 199"/>
    <property type="match status" value="1"/>
</dbReference>
<dbReference type="Pfam" id="PF11712">
    <property type="entry name" value="Vma12"/>
    <property type="match status" value="1"/>
</dbReference>
<dbReference type="InterPro" id="IPR021013">
    <property type="entry name" value="ATPase_Vma12"/>
</dbReference>
<dbReference type="PANTHER" id="PTHR31394:SF1">
    <property type="entry name" value="TRANSMEMBRANE PROTEIN 199"/>
    <property type="match status" value="1"/>
</dbReference>
<keyword evidence="2 6" id="KW-0812">Transmembrane</keyword>
<organism evidence="7 8">
    <name type="scientific">Lagenidium giganteum</name>
    <dbReference type="NCBI Taxonomy" id="4803"/>
    <lineage>
        <taxon>Eukaryota</taxon>
        <taxon>Sar</taxon>
        <taxon>Stramenopiles</taxon>
        <taxon>Oomycota</taxon>
        <taxon>Peronosporomycetes</taxon>
        <taxon>Pythiales</taxon>
        <taxon>Pythiaceae</taxon>
    </lineage>
</organism>
<accession>A0AAV2Z755</accession>
<evidence type="ECO:0000256" key="4">
    <source>
        <dbReference type="ARBA" id="ARBA00022989"/>
    </source>
</evidence>
<dbReference type="GO" id="GO:0070072">
    <property type="term" value="P:vacuolar proton-transporting V-type ATPase complex assembly"/>
    <property type="evidence" value="ECO:0007669"/>
    <property type="project" value="InterPro"/>
</dbReference>
<proteinExistence type="predicted"/>
<evidence type="ECO:0000313" key="7">
    <source>
        <dbReference type="EMBL" id="DBA01695.1"/>
    </source>
</evidence>
<evidence type="ECO:0000256" key="1">
    <source>
        <dbReference type="ARBA" id="ARBA00004477"/>
    </source>
</evidence>
<evidence type="ECO:0000256" key="6">
    <source>
        <dbReference type="SAM" id="Phobius"/>
    </source>
</evidence>
<dbReference type="AlphaFoldDB" id="A0AAV2Z755"/>
<comment type="caution">
    <text evidence="7">The sequence shown here is derived from an EMBL/GenBank/DDBJ whole genome shotgun (WGS) entry which is preliminary data.</text>
</comment>
<evidence type="ECO:0000256" key="5">
    <source>
        <dbReference type="ARBA" id="ARBA00023136"/>
    </source>
</evidence>
<reference evidence="7" key="1">
    <citation type="submission" date="2022-11" db="EMBL/GenBank/DDBJ databases">
        <authorList>
            <person name="Morgan W.R."/>
            <person name="Tartar A."/>
        </authorList>
    </citation>
    <scope>NUCLEOTIDE SEQUENCE</scope>
    <source>
        <strain evidence="7">ARSEF 373</strain>
    </source>
</reference>
<dbReference type="GO" id="GO:0005789">
    <property type="term" value="C:endoplasmic reticulum membrane"/>
    <property type="evidence" value="ECO:0007669"/>
    <property type="project" value="UniProtKB-SubCell"/>
</dbReference>
<feature type="transmembrane region" description="Helical" evidence="6">
    <location>
        <begin position="157"/>
        <end position="177"/>
    </location>
</feature>
<keyword evidence="5 6" id="KW-0472">Membrane</keyword>
<comment type="subcellular location">
    <subcellularLocation>
        <location evidence="1">Endoplasmic reticulum membrane</location>
        <topology evidence="1">Multi-pass membrane protein</topology>
    </subcellularLocation>
</comment>
<gene>
    <name evidence="7" type="ORF">N0F65_010346</name>
</gene>
<dbReference type="Proteomes" id="UP001146120">
    <property type="component" value="Unassembled WGS sequence"/>
</dbReference>
<evidence type="ECO:0000256" key="3">
    <source>
        <dbReference type="ARBA" id="ARBA00022824"/>
    </source>
</evidence>
<protein>
    <submittedName>
        <fullName evidence="7">Uncharacterized protein</fullName>
    </submittedName>
</protein>
<evidence type="ECO:0000256" key="2">
    <source>
        <dbReference type="ARBA" id="ARBA00022692"/>
    </source>
</evidence>
<name>A0AAV2Z755_9STRA</name>